<proteinExistence type="predicted"/>
<dbReference type="PROSITE" id="PS51257">
    <property type="entry name" value="PROKAR_LIPOPROTEIN"/>
    <property type="match status" value="1"/>
</dbReference>
<gene>
    <name evidence="1" type="ORF">SHI21_08905</name>
</gene>
<comment type="caution">
    <text evidence="1">The sequence shown here is derived from an EMBL/GenBank/DDBJ whole genome shotgun (WGS) entry which is preliminary data.</text>
</comment>
<keyword evidence="2" id="KW-1185">Reference proteome</keyword>
<evidence type="ECO:0000313" key="2">
    <source>
        <dbReference type="Proteomes" id="UP001302274"/>
    </source>
</evidence>
<dbReference type="Proteomes" id="UP001302274">
    <property type="component" value="Unassembled WGS sequence"/>
</dbReference>
<dbReference type="RefSeq" id="WP_323576010.1">
    <property type="nucleotide sequence ID" value="NZ_JAYGJQ010000001.1"/>
</dbReference>
<organism evidence="1 2">
    <name type="scientific">Bacteriovorax antarcticus</name>
    <dbReference type="NCBI Taxonomy" id="3088717"/>
    <lineage>
        <taxon>Bacteria</taxon>
        <taxon>Pseudomonadati</taxon>
        <taxon>Bdellovibrionota</taxon>
        <taxon>Bacteriovoracia</taxon>
        <taxon>Bacteriovoracales</taxon>
        <taxon>Bacteriovoracaceae</taxon>
        <taxon>Bacteriovorax</taxon>
    </lineage>
</organism>
<accession>A0ABU5VTE3</accession>
<name>A0ABU5VTE3_9BACT</name>
<protein>
    <recommendedName>
        <fullName evidence="3">Lipoprotein</fullName>
    </recommendedName>
</protein>
<reference evidence="1 2" key="1">
    <citation type="submission" date="2023-11" db="EMBL/GenBank/DDBJ databases">
        <title>A Novel Polar Bacteriovorax (B. antarcticus) Isolated from the Biocrust in Antarctica.</title>
        <authorList>
            <person name="Mun W."/>
            <person name="Choi S.Y."/>
            <person name="Mitchell R.J."/>
        </authorList>
    </citation>
    <scope>NUCLEOTIDE SEQUENCE [LARGE SCALE GENOMIC DNA]</scope>
    <source>
        <strain evidence="1 2">PP10</strain>
    </source>
</reference>
<evidence type="ECO:0008006" key="3">
    <source>
        <dbReference type="Google" id="ProtNLM"/>
    </source>
</evidence>
<evidence type="ECO:0000313" key="1">
    <source>
        <dbReference type="EMBL" id="MEA9356319.1"/>
    </source>
</evidence>
<dbReference type="EMBL" id="JAYGJQ010000001">
    <property type="protein sequence ID" value="MEA9356319.1"/>
    <property type="molecule type" value="Genomic_DNA"/>
</dbReference>
<sequence>MKFFIPLLLTVSMFVSSCSSTYNHWDRSIANEVEPPLNAEELFTIKSTTNINKELNNSASNIEYMIRGDLGIEAQYIEDPKMPSDLAYRIEPTIENMKYKIKIYGSVGAINDHSAFIELSNLVRKFQAEKFMSPYSLYELYYNAKLMDFPSLQAMAKLRQLSNVSTDNDSGIRAAYWADINEKFNVQERIFNKKKKVKTEERKAVMDVLDKVSEDKQFRNLVAKNDRKGAADLLRSYLPWEEMPPFEKLFWETHLKVMVDPLPLEDRVFIYRGIDDDVIQMAQEGGKTLTKEEAIKEQKIFLMSTMMTKNQGTWNRRLRSLTAMYEKYMGTDGMGSSEFTSTTRITNMFKKHSLDPKGSPFLSYTPKFLVSNTFGSRKNTAYFLDPRLLYFNMTSGYAGEIEFLLPVASFPDDLAAVYDVDVHGTSPEQFLNKKAIEKLDQALGAGKGAAAFERIQLNSNKFFAPVMGATGKVVAPPPATVDGKFVGFFKKLLGMSTPQVAEVIDEKSNMGCTDLLQLFWK</sequence>